<feature type="non-terminal residue" evidence="2">
    <location>
        <position position="1"/>
    </location>
</feature>
<dbReference type="RefSeq" id="WP_007342167.1">
    <property type="nucleotide sequence ID" value="NZ_GL878494.1"/>
</dbReference>
<accession>F2BBQ3</accession>
<feature type="domain" description="Phage tail collar" evidence="1">
    <location>
        <begin position="2"/>
        <end position="37"/>
    </location>
</feature>
<gene>
    <name evidence="2" type="ORF">HMPREF9123_1158</name>
</gene>
<dbReference type="InterPro" id="IPR011083">
    <property type="entry name" value="Phage_tail_collar_dom"/>
</dbReference>
<evidence type="ECO:0000313" key="3">
    <source>
        <dbReference type="Proteomes" id="UP000004105"/>
    </source>
</evidence>
<protein>
    <recommendedName>
        <fullName evidence="1">Phage tail collar domain-containing protein</fullName>
    </recommendedName>
</protein>
<dbReference type="HOGENOM" id="CLU_2020123_0_0_4"/>
<dbReference type="Proteomes" id="UP000004105">
    <property type="component" value="Unassembled WGS sequence"/>
</dbReference>
<organism evidence="2 3">
    <name type="scientific">Neisseria bacilliformis ATCC BAA-1200</name>
    <dbReference type="NCBI Taxonomy" id="888742"/>
    <lineage>
        <taxon>Bacteria</taxon>
        <taxon>Pseudomonadati</taxon>
        <taxon>Pseudomonadota</taxon>
        <taxon>Betaproteobacteria</taxon>
        <taxon>Neisseriales</taxon>
        <taxon>Neisseriaceae</taxon>
        <taxon>Neisseria</taxon>
    </lineage>
</organism>
<evidence type="ECO:0000259" key="1">
    <source>
        <dbReference type="Pfam" id="PF07484"/>
    </source>
</evidence>
<reference evidence="2 3" key="1">
    <citation type="submission" date="2011-02" db="EMBL/GenBank/DDBJ databases">
        <authorList>
            <person name="Muzny D."/>
            <person name="Qin X."/>
            <person name="Deng J."/>
            <person name="Jiang H."/>
            <person name="Liu Y."/>
            <person name="Qu J."/>
            <person name="Song X.-Z."/>
            <person name="Zhang L."/>
            <person name="Thornton R."/>
            <person name="Coyle M."/>
            <person name="Francisco L."/>
            <person name="Jackson L."/>
            <person name="Javaid M."/>
            <person name="Korchina V."/>
            <person name="Kovar C."/>
            <person name="Mata R."/>
            <person name="Mathew T."/>
            <person name="Ngo R."/>
            <person name="Nguyen L."/>
            <person name="Nguyen N."/>
            <person name="Okwuonu G."/>
            <person name="Ongeri F."/>
            <person name="Pham C."/>
            <person name="Simmons D."/>
            <person name="Wilczek-Boney K."/>
            <person name="Hale W."/>
            <person name="Jakkamsetti A."/>
            <person name="Pham P."/>
            <person name="Ruth R."/>
            <person name="San Lucas F."/>
            <person name="Warren J."/>
            <person name="Zhang J."/>
            <person name="Zhao Z."/>
            <person name="Zhou C."/>
            <person name="Zhu D."/>
            <person name="Lee S."/>
            <person name="Bess C."/>
            <person name="Blankenburg K."/>
            <person name="Forbes L."/>
            <person name="Fu Q."/>
            <person name="Gubbala S."/>
            <person name="Hirani K."/>
            <person name="Jayaseelan J.C."/>
            <person name="Lara F."/>
            <person name="Munidasa M."/>
            <person name="Palculict T."/>
            <person name="Patil S."/>
            <person name="Pu L.-L."/>
            <person name="Saada N."/>
            <person name="Tang L."/>
            <person name="Weissenberger G."/>
            <person name="Zhu Y."/>
            <person name="Hemphill L."/>
            <person name="Shang Y."/>
            <person name="Youmans B."/>
            <person name="Ayvaz T."/>
            <person name="Ross M."/>
            <person name="Santibanez J."/>
            <person name="Aqrawi P."/>
            <person name="Gross S."/>
            <person name="Joshi V."/>
            <person name="Fowler G."/>
            <person name="Nazareth L."/>
            <person name="Reid J."/>
            <person name="Worley K."/>
            <person name="Petrosino J."/>
            <person name="Highlander S."/>
            <person name="Gibbs R."/>
        </authorList>
    </citation>
    <scope>NUCLEOTIDE SEQUENCE [LARGE SCALE GENOMIC DNA]</scope>
    <source>
        <strain evidence="2 3">ATCC BAA-1200</strain>
    </source>
</reference>
<comment type="caution">
    <text evidence="2">The sequence shown here is derived from an EMBL/GenBank/DDBJ whole genome shotgun (WGS) entry which is preliminary data.</text>
</comment>
<proteinExistence type="predicted"/>
<dbReference type="InterPro" id="IPR037053">
    <property type="entry name" value="Phage_tail_collar_dom_sf"/>
</dbReference>
<dbReference type="AlphaFoldDB" id="F2BBQ3"/>
<keyword evidence="3" id="KW-1185">Reference proteome</keyword>
<dbReference type="Gene3D" id="3.90.1340.10">
    <property type="entry name" value="Phage tail collar domain"/>
    <property type="match status" value="1"/>
</dbReference>
<evidence type="ECO:0000313" key="2">
    <source>
        <dbReference type="EMBL" id="EGF11132.1"/>
    </source>
</evidence>
<sequence>AVSRTAYARLFAAVGTTYGAGDGKTTFNLPDLRGEFLRSWDDARGIDTGRVFGSAQADEFRAHNHVTNINADIPTYGSETGDSVGTEDVSRADDRTVRATTGMRGGAETRPRNIALLACIKI</sequence>
<dbReference type="EMBL" id="AFAY01000023">
    <property type="protein sequence ID" value="EGF11132.1"/>
    <property type="molecule type" value="Genomic_DNA"/>
</dbReference>
<dbReference type="SUPFAM" id="SSF88874">
    <property type="entry name" value="Receptor-binding domain of short tail fibre protein gp12"/>
    <property type="match status" value="1"/>
</dbReference>
<name>F2BBQ3_9NEIS</name>
<dbReference type="Pfam" id="PF07484">
    <property type="entry name" value="Collar"/>
    <property type="match status" value="1"/>
</dbReference>